<evidence type="ECO:0000313" key="1">
    <source>
        <dbReference type="EMBL" id="KAI3376428.1"/>
    </source>
</evidence>
<comment type="caution">
    <text evidence="1">The sequence shown here is derived from an EMBL/GenBank/DDBJ whole genome shotgun (WGS) entry which is preliminary data.</text>
</comment>
<dbReference type="EMBL" id="CM041532">
    <property type="protein sequence ID" value="KAI3376428.1"/>
    <property type="molecule type" value="Genomic_DNA"/>
</dbReference>
<feature type="non-terminal residue" evidence="1">
    <location>
        <position position="162"/>
    </location>
</feature>
<organism evidence="1 2">
    <name type="scientific">Scortum barcoo</name>
    <name type="common">barcoo grunter</name>
    <dbReference type="NCBI Taxonomy" id="214431"/>
    <lineage>
        <taxon>Eukaryota</taxon>
        <taxon>Metazoa</taxon>
        <taxon>Chordata</taxon>
        <taxon>Craniata</taxon>
        <taxon>Vertebrata</taxon>
        <taxon>Euteleostomi</taxon>
        <taxon>Actinopterygii</taxon>
        <taxon>Neopterygii</taxon>
        <taxon>Teleostei</taxon>
        <taxon>Neoteleostei</taxon>
        <taxon>Acanthomorphata</taxon>
        <taxon>Eupercaria</taxon>
        <taxon>Centrarchiformes</taxon>
        <taxon>Terapontoidei</taxon>
        <taxon>Terapontidae</taxon>
        <taxon>Scortum</taxon>
    </lineage>
</organism>
<dbReference type="Proteomes" id="UP000831701">
    <property type="component" value="Chromosome 2"/>
</dbReference>
<name>A0ACB8X8J2_9TELE</name>
<keyword evidence="2" id="KW-1185">Reference proteome</keyword>
<evidence type="ECO:0000313" key="2">
    <source>
        <dbReference type="Proteomes" id="UP000831701"/>
    </source>
</evidence>
<proteinExistence type="predicted"/>
<reference evidence="1" key="1">
    <citation type="submission" date="2022-04" db="EMBL/GenBank/DDBJ databases">
        <title>Jade perch genome.</title>
        <authorList>
            <person name="Chao B."/>
        </authorList>
    </citation>
    <scope>NUCLEOTIDE SEQUENCE</scope>
    <source>
        <strain evidence="1">CB-2022</strain>
    </source>
</reference>
<gene>
    <name evidence="1" type="ORF">L3Q82_016434</name>
</gene>
<protein>
    <submittedName>
        <fullName evidence="1">Uncharacterized protein</fullName>
    </submittedName>
</protein>
<accession>A0ACB8X8J2</accession>
<sequence>MYSFHCQRDISFTWHVICNHLDFLKPALEVNSVSTVQIDVLNKEVATVLRQKSTNVDTVCLAKSVTHNGLHYKCGMILIHGPLGGLPEFCEILQMVILQDKSIFIVKKLNQCGIPEASWLYPLSRRFWPSLTSTRISLYTLSRPKEEQHVKNSSKHHTNFRP</sequence>